<reference evidence="5 6" key="1">
    <citation type="submission" date="2024-04" db="EMBL/GenBank/DDBJ databases">
        <title>Novel species of the genus Ideonella isolated from streams.</title>
        <authorList>
            <person name="Lu H."/>
        </authorList>
    </citation>
    <scope>NUCLEOTIDE SEQUENCE [LARGE SCALE GENOMIC DNA]</scope>
    <source>
        <strain evidence="5 6">DXS29W</strain>
    </source>
</reference>
<keyword evidence="1" id="KW-1015">Disulfide bond</keyword>
<evidence type="ECO:0000313" key="5">
    <source>
        <dbReference type="EMBL" id="MEK8034524.1"/>
    </source>
</evidence>
<protein>
    <submittedName>
        <fullName evidence="5">Serine protease</fullName>
    </submittedName>
</protein>
<dbReference type="Pfam" id="PF00089">
    <property type="entry name" value="Trypsin"/>
    <property type="match status" value="1"/>
</dbReference>
<evidence type="ECO:0000259" key="4">
    <source>
        <dbReference type="PROSITE" id="PS50240"/>
    </source>
</evidence>
<keyword evidence="6" id="KW-1185">Reference proteome</keyword>
<dbReference type="GO" id="GO:0008233">
    <property type="term" value="F:peptidase activity"/>
    <property type="evidence" value="ECO:0007669"/>
    <property type="project" value="UniProtKB-KW"/>
</dbReference>
<dbReference type="SMART" id="SM00020">
    <property type="entry name" value="Tryp_SPc"/>
    <property type="match status" value="1"/>
</dbReference>
<dbReference type="CDD" id="cd00190">
    <property type="entry name" value="Tryp_SPc"/>
    <property type="match status" value="1"/>
</dbReference>
<keyword evidence="2" id="KW-0720">Serine protease</keyword>
<dbReference type="RefSeq" id="WP_341428953.1">
    <property type="nucleotide sequence ID" value="NZ_JBBUTG010000030.1"/>
</dbReference>
<dbReference type="GO" id="GO:0006508">
    <property type="term" value="P:proteolysis"/>
    <property type="evidence" value="ECO:0007669"/>
    <property type="project" value="UniProtKB-KW"/>
</dbReference>
<dbReference type="PRINTS" id="PR00722">
    <property type="entry name" value="CHYMOTRYPSIN"/>
</dbReference>
<organism evidence="5 6">
    <name type="scientific">Ideonella lacteola</name>
    <dbReference type="NCBI Taxonomy" id="2984193"/>
    <lineage>
        <taxon>Bacteria</taxon>
        <taxon>Pseudomonadati</taxon>
        <taxon>Pseudomonadota</taxon>
        <taxon>Betaproteobacteria</taxon>
        <taxon>Burkholderiales</taxon>
        <taxon>Sphaerotilaceae</taxon>
        <taxon>Ideonella</taxon>
    </lineage>
</organism>
<proteinExistence type="predicted"/>
<feature type="chain" id="PRO_5046709726" evidence="3">
    <location>
        <begin position="35"/>
        <end position="305"/>
    </location>
</feature>
<dbReference type="PROSITE" id="PS00135">
    <property type="entry name" value="TRYPSIN_SER"/>
    <property type="match status" value="1"/>
</dbReference>
<dbReference type="Proteomes" id="UP001371218">
    <property type="component" value="Unassembled WGS sequence"/>
</dbReference>
<dbReference type="PANTHER" id="PTHR24252">
    <property type="entry name" value="ACROSIN-RELATED"/>
    <property type="match status" value="1"/>
</dbReference>
<dbReference type="EMBL" id="JBBUTG010000030">
    <property type="protein sequence ID" value="MEK8034524.1"/>
    <property type="molecule type" value="Genomic_DNA"/>
</dbReference>
<dbReference type="InterPro" id="IPR001254">
    <property type="entry name" value="Trypsin_dom"/>
</dbReference>
<keyword evidence="3" id="KW-0732">Signal</keyword>
<dbReference type="InterPro" id="IPR033116">
    <property type="entry name" value="TRYPSIN_SER"/>
</dbReference>
<keyword evidence="2" id="KW-0378">Hydrolase</keyword>
<dbReference type="InterPro" id="IPR043504">
    <property type="entry name" value="Peptidase_S1_PA_chymotrypsin"/>
</dbReference>
<evidence type="ECO:0000313" key="6">
    <source>
        <dbReference type="Proteomes" id="UP001371218"/>
    </source>
</evidence>
<dbReference type="PANTHER" id="PTHR24252:SF7">
    <property type="entry name" value="HYALIN"/>
    <property type="match status" value="1"/>
</dbReference>
<dbReference type="InterPro" id="IPR001314">
    <property type="entry name" value="Peptidase_S1A"/>
</dbReference>
<dbReference type="PROSITE" id="PS00134">
    <property type="entry name" value="TRYPSIN_HIS"/>
    <property type="match status" value="1"/>
</dbReference>
<feature type="domain" description="Peptidase S1" evidence="4">
    <location>
        <begin position="65"/>
        <end position="303"/>
    </location>
</feature>
<dbReference type="InterPro" id="IPR009003">
    <property type="entry name" value="Peptidase_S1_PA"/>
</dbReference>
<comment type="caution">
    <text evidence="5">The sequence shown here is derived from an EMBL/GenBank/DDBJ whole genome shotgun (WGS) entry which is preliminary data.</text>
</comment>
<dbReference type="Gene3D" id="2.40.10.10">
    <property type="entry name" value="Trypsin-like serine proteases"/>
    <property type="match status" value="1"/>
</dbReference>
<sequence>MTSTLMKLNVNARRTISLAALAALCAAGAAPAMAQSGNPQRDRVQAIEAKMAKYWGVDLNAQPEVVGGKTAKDGRWPFMVALLDAGTASNYDAQFCGASLISSRDVLTAAHCVKGSKPAQIQVLVGTQDLKSGGRRVNIARITVHPKYNSRTSDSDVAVLRLAEEVTDITPVEYASTLAEEDKYAAAGKPVWGMGWGETETTPHFPNQLQNVKVPVTDRTVCNAADAYNGKVTDTMLCAGLAEGGKDTCQGDSGGPLVAKNGDGQFHLQVGVVSWGYGCADPNHYGIYSRMATLGAWVKDQVAAP</sequence>
<name>A0ABU9BX18_9BURK</name>
<feature type="signal peptide" evidence="3">
    <location>
        <begin position="1"/>
        <end position="34"/>
    </location>
</feature>
<evidence type="ECO:0000256" key="3">
    <source>
        <dbReference type="SAM" id="SignalP"/>
    </source>
</evidence>
<dbReference type="PROSITE" id="PS50240">
    <property type="entry name" value="TRYPSIN_DOM"/>
    <property type="match status" value="1"/>
</dbReference>
<dbReference type="InterPro" id="IPR018114">
    <property type="entry name" value="TRYPSIN_HIS"/>
</dbReference>
<evidence type="ECO:0000256" key="2">
    <source>
        <dbReference type="RuleBase" id="RU363034"/>
    </source>
</evidence>
<evidence type="ECO:0000256" key="1">
    <source>
        <dbReference type="ARBA" id="ARBA00023157"/>
    </source>
</evidence>
<keyword evidence="2 5" id="KW-0645">Protease</keyword>
<dbReference type="SUPFAM" id="SSF50494">
    <property type="entry name" value="Trypsin-like serine proteases"/>
    <property type="match status" value="1"/>
</dbReference>
<accession>A0ABU9BX18</accession>
<gene>
    <name evidence="5" type="ORF">AACH06_27155</name>
</gene>